<accession>A0A8H6SR60</accession>
<gene>
    <name evidence="2" type="ORF">MIND_00629100</name>
</gene>
<evidence type="ECO:0000313" key="3">
    <source>
        <dbReference type="Proteomes" id="UP000636479"/>
    </source>
</evidence>
<dbReference type="EMBL" id="JACAZF010000005">
    <property type="protein sequence ID" value="KAF7303981.1"/>
    <property type="molecule type" value="Genomic_DNA"/>
</dbReference>
<feature type="region of interest" description="Disordered" evidence="1">
    <location>
        <begin position="799"/>
        <end position="821"/>
    </location>
</feature>
<dbReference type="OrthoDB" id="2113294at2759"/>
<keyword evidence="3" id="KW-1185">Reference proteome</keyword>
<organism evidence="2 3">
    <name type="scientific">Mycena indigotica</name>
    <dbReference type="NCBI Taxonomy" id="2126181"/>
    <lineage>
        <taxon>Eukaryota</taxon>
        <taxon>Fungi</taxon>
        <taxon>Dikarya</taxon>
        <taxon>Basidiomycota</taxon>
        <taxon>Agaricomycotina</taxon>
        <taxon>Agaricomycetes</taxon>
        <taxon>Agaricomycetidae</taxon>
        <taxon>Agaricales</taxon>
        <taxon>Marasmiineae</taxon>
        <taxon>Mycenaceae</taxon>
        <taxon>Mycena</taxon>
    </lineage>
</organism>
<dbReference type="AlphaFoldDB" id="A0A8H6SR60"/>
<proteinExistence type="predicted"/>
<reference evidence="2" key="1">
    <citation type="submission" date="2020-05" db="EMBL/GenBank/DDBJ databases">
        <title>Mycena genomes resolve the evolution of fungal bioluminescence.</title>
        <authorList>
            <person name="Tsai I.J."/>
        </authorList>
    </citation>
    <scope>NUCLEOTIDE SEQUENCE</scope>
    <source>
        <strain evidence="2">171206Taipei</strain>
    </source>
</reference>
<sequence length="854" mass="93573">MSPRGRTSLTTLVVGVVLFSLLWIDRAERTLLPGRDKTEALLSPELPGHDRHLNESRASFAHYLFPVNDPEHADIWELENRRTVQALFTCLEESNCAENQTKVVLLDSFHFRGALLGWDGGEDLWARSTVLALNSLSYSILYSAVDLQRTIQLYRTFPTLIIMVILNPDDVDRCFNSPNIMCHKTTNNPEGIPAWKIFSFNWWTVGSHLLDERWILSPEKYRGLGENHTYFGYSVETSCETRTFVPHEDRRAHPQIYVMGKNGRYFTAGHRAWEPQELELAAAAIQQRSIVSPEAQEDARQVLFLAGLREDELPDDFIRGENGGSEWIMRNLGHLTPTKFYDTLAKSVALVGMGAPGTSPTPYDALCLGVPFINPIHIWDHADPSNRLGWAAQHETLKFLDPPYVYNIFVGDTHGFVDALKSAIDDPIESFVPETMRMPSIEERVGRILRTDWEEAAHELVEGRRLMGEGKINEAIPKAFQVKSCLTGNPDQPSTIRSYQFALPLQANTVISVSRYHLSGPQGVVGGTLRITTSTKLPSNSARIVVVPASLGYATVCSLAPKRGSDTSTAAFGVFATGPEDAASEHVNMTLILPASTNLAGLQTTLPNFAYNIDDLIGAGVDFVGAAFITGGEKPIMVKSISAPSRLLLSTWNASVSVGLARSSALDVSTGSDHFSSHVNASISGRYESNNLRLITGNAPINADVSLAPGFGGVDAYTSNSSLSLNISSLTSNTNDDPPLYLRLRAVTTDGAATVRLPVEYEGHFRLSGASARVREPKRQGDLRKVEYHYHGPALVATAAEGDSQAVEGTREEDQDTDDHEEELVTGSVYLTEEGIERGWVSVLAAGAGARLVL</sequence>
<name>A0A8H6SR60_9AGAR</name>
<feature type="compositionally biased region" description="Acidic residues" evidence="1">
    <location>
        <begin position="811"/>
        <end position="821"/>
    </location>
</feature>
<dbReference type="GeneID" id="59345548"/>
<dbReference type="RefSeq" id="XP_037220953.1">
    <property type="nucleotide sequence ID" value="XM_037363032.1"/>
</dbReference>
<protein>
    <submittedName>
        <fullName evidence="2">Uncharacterized protein</fullName>
    </submittedName>
</protein>
<evidence type="ECO:0000313" key="2">
    <source>
        <dbReference type="EMBL" id="KAF7303981.1"/>
    </source>
</evidence>
<comment type="caution">
    <text evidence="2">The sequence shown here is derived from an EMBL/GenBank/DDBJ whole genome shotgun (WGS) entry which is preliminary data.</text>
</comment>
<dbReference type="Proteomes" id="UP000636479">
    <property type="component" value="Unassembled WGS sequence"/>
</dbReference>
<evidence type="ECO:0000256" key="1">
    <source>
        <dbReference type="SAM" id="MobiDB-lite"/>
    </source>
</evidence>